<sequence length="479" mass="55864">MHLSIERLDFERDLIECGADGIEVYETIDLDKVDFDLLRNSVESLKNETNNNINSNNGTNNKALKPPIINMKDLIYMAREELILSSDVLNRLIQGENILVTLANAKPEQTDISKINNSKLILNSKIQHLLDSQKFFIEAQSRLKNSLKIENDFYSNYCLHLFNNNWFIQGLPDKKLILDYSYKNAGSTFSENGIAEIIRDISGNLEEVEVDSKLQENKKTNLFLPHTRNKRVTIQKFGNFDMELSRDEGLFWDIWEKECKKSSPVLRQLSLAQSVIYELELFEMIQREAIRNEQLSRNSFIRGKSITLQISSTEIFKFKLTPIKKNNEVKAKSILTDIDQSKEVKYSEKVLEEAFFELISRKKLRRFHKEKNKTKESSKSGCDIINDLIKKYQFNTINKRIQATLFKLCKQFTEMEKNCRLTRSKRGESLFWDFKFGDSIFEIELNSDMVIYCKGKNGSFKVYNEMELKNFLVLAAEKS</sequence>
<keyword evidence="8" id="KW-0010">Activator</keyword>
<reference evidence="9" key="1">
    <citation type="submission" date="2020-05" db="EMBL/GenBank/DDBJ databases">
        <title>Phylogenomic resolution of chytrid fungi.</title>
        <authorList>
            <person name="Stajich J.E."/>
            <person name="Amses K."/>
            <person name="Simmons R."/>
            <person name="Seto K."/>
            <person name="Myers J."/>
            <person name="Bonds A."/>
            <person name="Quandt C.A."/>
            <person name="Barry K."/>
            <person name="Liu P."/>
            <person name="Grigoriev I."/>
            <person name="Longcore J.E."/>
            <person name="James T.Y."/>
        </authorList>
    </citation>
    <scope>NUCLEOTIDE SEQUENCE</scope>
    <source>
        <strain evidence="9">JEL0476</strain>
    </source>
</reference>
<keyword evidence="10" id="KW-1185">Reference proteome</keyword>
<proteinExistence type="inferred from homology"/>
<evidence type="ECO:0000256" key="8">
    <source>
        <dbReference type="RuleBase" id="RU364140"/>
    </source>
</evidence>
<evidence type="ECO:0000313" key="9">
    <source>
        <dbReference type="EMBL" id="KAJ3219228.1"/>
    </source>
</evidence>
<comment type="caution">
    <text evidence="9">The sequence shown here is derived from an EMBL/GenBank/DDBJ whole genome shotgun (WGS) entry which is preliminary data.</text>
</comment>
<keyword evidence="6 8" id="KW-0539">Nucleus</keyword>
<comment type="similarity">
    <text evidence="2 8">Belongs to the Mediator complex subunit 17 family.</text>
</comment>
<evidence type="ECO:0000256" key="7">
    <source>
        <dbReference type="ARBA" id="ARBA00032014"/>
    </source>
</evidence>
<organism evidence="9 10">
    <name type="scientific">Clydaea vesicula</name>
    <dbReference type="NCBI Taxonomy" id="447962"/>
    <lineage>
        <taxon>Eukaryota</taxon>
        <taxon>Fungi</taxon>
        <taxon>Fungi incertae sedis</taxon>
        <taxon>Chytridiomycota</taxon>
        <taxon>Chytridiomycota incertae sedis</taxon>
        <taxon>Chytridiomycetes</taxon>
        <taxon>Lobulomycetales</taxon>
        <taxon>Lobulomycetaceae</taxon>
        <taxon>Clydaea</taxon>
    </lineage>
</organism>
<dbReference type="GO" id="GO:0016592">
    <property type="term" value="C:mediator complex"/>
    <property type="evidence" value="ECO:0007669"/>
    <property type="project" value="InterPro"/>
</dbReference>
<gene>
    <name evidence="8" type="primary">MED17</name>
    <name evidence="9" type="ORF">HK099_004773</name>
</gene>
<dbReference type="InterPro" id="IPR019313">
    <property type="entry name" value="Mediator_Med17"/>
</dbReference>
<keyword evidence="5 8" id="KW-0804">Transcription</keyword>
<evidence type="ECO:0000256" key="4">
    <source>
        <dbReference type="ARBA" id="ARBA00023015"/>
    </source>
</evidence>
<dbReference type="PANTHER" id="PTHR13114:SF7">
    <property type="entry name" value="MEDIATOR OF RNA POLYMERASE II TRANSCRIPTION SUBUNIT 17"/>
    <property type="match status" value="1"/>
</dbReference>
<dbReference type="GO" id="GO:0006357">
    <property type="term" value="P:regulation of transcription by RNA polymerase II"/>
    <property type="evidence" value="ECO:0007669"/>
    <property type="project" value="InterPro"/>
</dbReference>
<name>A0AAD5U390_9FUNG</name>
<dbReference type="Pfam" id="PF10156">
    <property type="entry name" value="Med17"/>
    <property type="match status" value="1"/>
</dbReference>
<dbReference type="Proteomes" id="UP001211065">
    <property type="component" value="Unassembled WGS sequence"/>
</dbReference>
<accession>A0AAD5U390</accession>
<dbReference type="PANTHER" id="PTHR13114">
    <property type="entry name" value="MEDIATOR OF RNA POLYMERASE II TRANSCRIPTION SUBUNIT 17"/>
    <property type="match status" value="1"/>
</dbReference>
<evidence type="ECO:0000256" key="6">
    <source>
        <dbReference type="ARBA" id="ARBA00023242"/>
    </source>
</evidence>
<dbReference type="EMBL" id="JADGJW010000348">
    <property type="protein sequence ID" value="KAJ3219228.1"/>
    <property type="molecule type" value="Genomic_DNA"/>
</dbReference>
<evidence type="ECO:0000256" key="1">
    <source>
        <dbReference type="ARBA" id="ARBA00004123"/>
    </source>
</evidence>
<keyword evidence="4 8" id="KW-0805">Transcription regulation</keyword>
<comment type="subcellular location">
    <subcellularLocation>
        <location evidence="1 8">Nucleus</location>
    </subcellularLocation>
</comment>
<protein>
    <recommendedName>
        <fullName evidence="3 8">Mediator of RNA polymerase II transcription subunit 17</fullName>
    </recommendedName>
    <alternativeName>
        <fullName evidence="7 8">Mediator complex subunit 17</fullName>
    </alternativeName>
</protein>
<evidence type="ECO:0000256" key="2">
    <source>
        <dbReference type="ARBA" id="ARBA00005635"/>
    </source>
</evidence>
<dbReference type="AlphaFoldDB" id="A0AAD5U390"/>
<dbReference type="GO" id="GO:0070847">
    <property type="term" value="C:core mediator complex"/>
    <property type="evidence" value="ECO:0007669"/>
    <property type="project" value="TreeGrafter"/>
</dbReference>
<comment type="function">
    <text evidence="8">Component of the Mediator complex, a coactivator involved in the regulated transcription of nearly all RNA polymerase II-dependent genes. Mediator functions as a bridge to convey information from gene-specific regulatory proteins to the basal RNA polymerase II transcription machinery. Mediator is recruited to promoters by direct interactions with regulatory proteins and serves as a scaffold for the assembly of a functional preinitiation complex with RNA polymerase II and the general transcription factors.</text>
</comment>
<comment type="subunit">
    <text evidence="8">Component of the Mediator complex.</text>
</comment>
<evidence type="ECO:0000313" key="10">
    <source>
        <dbReference type="Proteomes" id="UP001211065"/>
    </source>
</evidence>
<evidence type="ECO:0000256" key="5">
    <source>
        <dbReference type="ARBA" id="ARBA00023163"/>
    </source>
</evidence>
<evidence type="ECO:0000256" key="3">
    <source>
        <dbReference type="ARBA" id="ARBA00019610"/>
    </source>
</evidence>
<dbReference type="GO" id="GO:0003712">
    <property type="term" value="F:transcription coregulator activity"/>
    <property type="evidence" value="ECO:0007669"/>
    <property type="project" value="InterPro"/>
</dbReference>